<feature type="chain" id="PRO_5042166911" evidence="1">
    <location>
        <begin position="23"/>
        <end position="222"/>
    </location>
</feature>
<reference evidence="2" key="2">
    <citation type="submission" date="2023-05" db="EMBL/GenBank/DDBJ databases">
        <authorList>
            <person name="Fouks B."/>
        </authorList>
    </citation>
    <scope>NUCLEOTIDE SEQUENCE</scope>
    <source>
        <strain evidence="2">Stay&amp;Tobe</strain>
        <tissue evidence="2">Testes</tissue>
    </source>
</reference>
<dbReference type="Proteomes" id="UP001233999">
    <property type="component" value="Unassembled WGS sequence"/>
</dbReference>
<evidence type="ECO:0000313" key="3">
    <source>
        <dbReference type="Proteomes" id="UP001233999"/>
    </source>
</evidence>
<organism evidence="2 3">
    <name type="scientific">Diploptera punctata</name>
    <name type="common">Pacific beetle cockroach</name>
    <dbReference type="NCBI Taxonomy" id="6984"/>
    <lineage>
        <taxon>Eukaryota</taxon>
        <taxon>Metazoa</taxon>
        <taxon>Ecdysozoa</taxon>
        <taxon>Arthropoda</taxon>
        <taxon>Hexapoda</taxon>
        <taxon>Insecta</taxon>
        <taxon>Pterygota</taxon>
        <taxon>Neoptera</taxon>
        <taxon>Polyneoptera</taxon>
        <taxon>Dictyoptera</taxon>
        <taxon>Blattodea</taxon>
        <taxon>Blaberoidea</taxon>
        <taxon>Blaberidae</taxon>
        <taxon>Diplopterinae</taxon>
        <taxon>Diploptera</taxon>
    </lineage>
</organism>
<protein>
    <submittedName>
        <fullName evidence="2">Uncharacterized protein</fullName>
    </submittedName>
</protein>
<dbReference type="AlphaFoldDB" id="A0AAD7ZNF1"/>
<reference evidence="2" key="1">
    <citation type="journal article" date="2023" name="IScience">
        <title>Live-bearing cockroach genome reveals convergent evolutionary mechanisms linked to viviparity in insects and beyond.</title>
        <authorList>
            <person name="Fouks B."/>
            <person name="Harrison M.C."/>
            <person name="Mikhailova A.A."/>
            <person name="Marchal E."/>
            <person name="English S."/>
            <person name="Carruthers M."/>
            <person name="Jennings E.C."/>
            <person name="Chiamaka E.L."/>
            <person name="Frigard R.A."/>
            <person name="Pippel M."/>
            <person name="Attardo G.M."/>
            <person name="Benoit J.B."/>
            <person name="Bornberg-Bauer E."/>
            <person name="Tobe S.S."/>
        </authorList>
    </citation>
    <scope>NUCLEOTIDE SEQUENCE</scope>
    <source>
        <strain evidence="2">Stay&amp;Tobe</strain>
    </source>
</reference>
<feature type="signal peptide" evidence="1">
    <location>
        <begin position="1"/>
        <end position="22"/>
    </location>
</feature>
<keyword evidence="3" id="KW-1185">Reference proteome</keyword>
<evidence type="ECO:0000256" key="1">
    <source>
        <dbReference type="SAM" id="SignalP"/>
    </source>
</evidence>
<keyword evidence="1" id="KW-0732">Signal</keyword>
<comment type="caution">
    <text evidence="2">The sequence shown here is derived from an EMBL/GenBank/DDBJ whole genome shotgun (WGS) entry which is preliminary data.</text>
</comment>
<evidence type="ECO:0000313" key="2">
    <source>
        <dbReference type="EMBL" id="KAJ9583944.1"/>
    </source>
</evidence>
<dbReference type="EMBL" id="JASPKZ010007493">
    <property type="protein sequence ID" value="KAJ9583944.1"/>
    <property type="molecule type" value="Genomic_DNA"/>
</dbReference>
<name>A0AAD7ZNF1_DIPPU</name>
<gene>
    <name evidence="2" type="ORF">L9F63_021718</name>
</gene>
<proteinExistence type="predicted"/>
<accession>A0AAD7ZNF1</accession>
<sequence length="222" mass="24218">MAFITSLVVLFTLFVSQELTGAQPFNSYSNHPYLTGIIIPHYYQNDIRYLKKREILNSFPHHIYKRDISSIFGEKGKTFDKHRHKDSKTSLGYFHIPFVTKHHKVDEHIWGESEGEVAGVANQPSSPDIIVPVVPPPQPHIVVVSPDVPRLIPQPGGFSFGGISSGVLTQAMASEGLTQAANTGGSLTGGLYQQLLSTGALSQAQSNVQMLPGVGIQQELMG</sequence>